<dbReference type="AlphaFoldDB" id="A0A4U8UKV8"/>
<keyword evidence="1" id="KW-0472">Membrane</keyword>
<proteinExistence type="predicted"/>
<reference evidence="2 3" key="1">
    <citation type="journal article" date="2015" name="Genome Biol.">
        <title>Comparative genomics of Steinernema reveals deeply conserved gene regulatory networks.</title>
        <authorList>
            <person name="Dillman A.R."/>
            <person name="Macchietto M."/>
            <person name="Porter C.F."/>
            <person name="Rogers A."/>
            <person name="Williams B."/>
            <person name="Antoshechkin I."/>
            <person name="Lee M.M."/>
            <person name="Goodwin Z."/>
            <person name="Lu X."/>
            <person name="Lewis E.E."/>
            <person name="Goodrich-Blair H."/>
            <person name="Stock S.P."/>
            <person name="Adams B.J."/>
            <person name="Sternberg P.W."/>
            <person name="Mortazavi A."/>
        </authorList>
    </citation>
    <scope>NUCLEOTIDE SEQUENCE [LARGE SCALE GENOMIC DNA]</scope>
    <source>
        <strain evidence="2 3">ALL</strain>
    </source>
</reference>
<organism evidence="2 3">
    <name type="scientific">Steinernema carpocapsae</name>
    <name type="common">Entomopathogenic nematode</name>
    <dbReference type="NCBI Taxonomy" id="34508"/>
    <lineage>
        <taxon>Eukaryota</taxon>
        <taxon>Metazoa</taxon>
        <taxon>Ecdysozoa</taxon>
        <taxon>Nematoda</taxon>
        <taxon>Chromadorea</taxon>
        <taxon>Rhabditida</taxon>
        <taxon>Tylenchina</taxon>
        <taxon>Panagrolaimomorpha</taxon>
        <taxon>Strongyloidoidea</taxon>
        <taxon>Steinernematidae</taxon>
        <taxon>Steinernema</taxon>
    </lineage>
</organism>
<protein>
    <submittedName>
        <fullName evidence="2">Uncharacterized protein</fullName>
    </submittedName>
</protein>
<dbReference type="Proteomes" id="UP000298663">
    <property type="component" value="Unassembled WGS sequence"/>
</dbReference>
<reference evidence="2 3" key="2">
    <citation type="journal article" date="2019" name="G3 (Bethesda)">
        <title>Hybrid Assembly of the Genome of the Entomopathogenic Nematode Steinernema carpocapsae Identifies the X-Chromosome.</title>
        <authorList>
            <person name="Serra L."/>
            <person name="Macchietto M."/>
            <person name="Macias-Munoz A."/>
            <person name="McGill C.J."/>
            <person name="Rodriguez I.M."/>
            <person name="Rodriguez B."/>
            <person name="Murad R."/>
            <person name="Mortazavi A."/>
        </authorList>
    </citation>
    <scope>NUCLEOTIDE SEQUENCE [LARGE SCALE GENOMIC DNA]</scope>
    <source>
        <strain evidence="2 3">ALL</strain>
    </source>
</reference>
<feature type="transmembrane region" description="Helical" evidence="1">
    <location>
        <begin position="37"/>
        <end position="55"/>
    </location>
</feature>
<comment type="caution">
    <text evidence="2">The sequence shown here is derived from an EMBL/GenBank/DDBJ whole genome shotgun (WGS) entry which is preliminary data.</text>
</comment>
<gene>
    <name evidence="2" type="ORF">L596_001307</name>
</gene>
<evidence type="ECO:0000313" key="2">
    <source>
        <dbReference type="EMBL" id="TMS33584.1"/>
    </source>
</evidence>
<evidence type="ECO:0000313" key="3">
    <source>
        <dbReference type="Proteomes" id="UP000298663"/>
    </source>
</evidence>
<dbReference type="EMBL" id="AZBU02000001">
    <property type="protein sequence ID" value="TMS33584.1"/>
    <property type="molecule type" value="Genomic_DNA"/>
</dbReference>
<keyword evidence="1" id="KW-1133">Transmembrane helix</keyword>
<keyword evidence="3" id="KW-1185">Reference proteome</keyword>
<name>A0A4U8UKV8_STECR</name>
<keyword evidence="1" id="KW-0812">Transmembrane</keyword>
<evidence type="ECO:0000256" key="1">
    <source>
        <dbReference type="SAM" id="Phobius"/>
    </source>
</evidence>
<accession>A0A4U8UKV8</accession>
<sequence length="90" mass="10193">MIASPWFKSQIHKDPLSIFEDDAMARRVRDNTFHEVVHLRLALLLPLLGLVVVSLHHGIEKQIRVFEGDSTDRTGHSSSCPCRSLRFCPG</sequence>